<feature type="region of interest" description="Disordered" evidence="1">
    <location>
        <begin position="92"/>
        <end position="120"/>
    </location>
</feature>
<dbReference type="EMBL" id="JARJCW010000051">
    <property type="protein sequence ID" value="KAJ7203281.1"/>
    <property type="molecule type" value="Genomic_DNA"/>
</dbReference>
<organism evidence="2 3">
    <name type="scientific">Mycena pura</name>
    <dbReference type="NCBI Taxonomy" id="153505"/>
    <lineage>
        <taxon>Eukaryota</taxon>
        <taxon>Fungi</taxon>
        <taxon>Dikarya</taxon>
        <taxon>Basidiomycota</taxon>
        <taxon>Agaricomycotina</taxon>
        <taxon>Agaricomycetes</taxon>
        <taxon>Agaricomycetidae</taxon>
        <taxon>Agaricales</taxon>
        <taxon>Marasmiineae</taxon>
        <taxon>Mycenaceae</taxon>
        <taxon>Mycena</taxon>
    </lineage>
</organism>
<accession>A0AAD6Y7B2</accession>
<comment type="caution">
    <text evidence="2">The sequence shown here is derived from an EMBL/GenBank/DDBJ whole genome shotgun (WGS) entry which is preliminary data.</text>
</comment>
<keyword evidence="3" id="KW-1185">Reference proteome</keyword>
<proteinExistence type="predicted"/>
<feature type="region of interest" description="Disordered" evidence="1">
    <location>
        <begin position="21"/>
        <end position="69"/>
    </location>
</feature>
<evidence type="ECO:0000256" key="1">
    <source>
        <dbReference type="SAM" id="MobiDB-lite"/>
    </source>
</evidence>
<protein>
    <submittedName>
        <fullName evidence="2">Uncharacterized protein</fullName>
    </submittedName>
</protein>
<sequence>MDGWGAARRAVQYAYRAAVQEEHRRGDEAEGRRERAVQRRLDGQVLHQDLRMPGAGQAVSGGEESRENTPNTLLETAAHGCCSWFTVDGERTRSEDGMRRTHASPRPSHAGASCSTRTWPWPRRVAGEGERDAAGLGQRLVSRRRKTDNTLGWVTGGASGRAYRDRAGHAEGSTVLGMGYGPGELMWTTSRYVLPAPNAPLQPATVV</sequence>
<feature type="compositionally biased region" description="Basic and acidic residues" evidence="1">
    <location>
        <begin position="21"/>
        <end position="42"/>
    </location>
</feature>
<evidence type="ECO:0000313" key="3">
    <source>
        <dbReference type="Proteomes" id="UP001219525"/>
    </source>
</evidence>
<name>A0AAD6Y7B2_9AGAR</name>
<gene>
    <name evidence="2" type="ORF">GGX14DRAFT_398864</name>
</gene>
<dbReference type="Proteomes" id="UP001219525">
    <property type="component" value="Unassembled WGS sequence"/>
</dbReference>
<evidence type="ECO:0000313" key="2">
    <source>
        <dbReference type="EMBL" id="KAJ7203281.1"/>
    </source>
</evidence>
<reference evidence="2" key="1">
    <citation type="submission" date="2023-03" db="EMBL/GenBank/DDBJ databases">
        <title>Massive genome expansion in bonnet fungi (Mycena s.s.) driven by repeated elements and novel gene families across ecological guilds.</title>
        <authorList>
            <consortium name="Lawrence Berkeley National Laboratory"/>
            <person name="Harder C.B."/>
            <person name="Miyauchi S."/>
            <person name="Viragh M."/>
            <person name="Kuo A."/>
            <person name="Thoen E."/>
            <person name="Andreopoulos B."/>
            <person name="Lu D."/>
            <person name="Skrede I."/>
            <person name="Drula E."/>
            <person name="Henrissat B."/>
            <person name="Morin E."/>
            <person name="Kohler A."/>
            <person name="Barry K."/>
            <person name="LaButti K."/>
            <person name="Morin E."/>
            <person name="Salamov A."/>
            <person name="Lipzen A."/>
            <person name="Mereny Z."/>
            <person name="Hegedus B."/>
            <person name="Baldrian P."/>
            <person name="Stursova M."/>
            <person name="Weitz H."/>
            <person name="Taylor A."/>
            <person name="Grigoriev I.V."/>
            <person name="Nagy L.G."/>
            <person name="Martin F."/>
            <person name="Kauserud H."/>
        </authorList>
    </citation>
    <scope>NUCLEOTIDE SEQUENCE</scope>
    <source>
        <strain evidence="2">9144</strain>
    </source>
</reference>
<dbReference type="AlphaFoldDB" id="A0AAD6Y7B2"/>